<dbReference type="Proteomes" id="UP001651880">
    <property type="component" value="Unassembled WGS sequence"/>
</dbReference>
<feature type="domain" description="SsuA/THI5-like" evidence="4">
    <location>
        <begin position="44"/>
        <end position="253"/>
    </location>
</feature>
<dbReference type="SUPFAM" id="SSF53850">
    <property type="entry name" value="Periplasmic binding protein-like II"/>
    <property type="match status" value="1"/>
</dbReference>
<evidence type="ECO:0000256" key="3">
    <source>
        <dbReference type="ARBA" id="ARBA00022729"/>
    </source>
</evidence>
<gene>
    <name evidence="5" type="ORF">LJD61_16195</name>
</gene>
<comment type="similarity">
    <text evidence="2">Belongs to the bacterial solute-binding protein SsuA/TauA family.</text>
</comment>
<reference evidence="5 6" key="1">
    <citation type="submission" date="2021-10" db="EMBL/GenBank/DDBJ databases">
        <title>Lutispora strain m25 sp. nov., a thermophilic, non-spore-forming bacterium isolated from a lab-scale methanogenic bioreactor digesting anaerobic sludge.</title>
        <authorList>
            <person name="El Houari A."/>
            <person name="Mcdonald J."/>
        </authorList>
    </citation>
    <scope>NUCLEOTIDE SEQUENCE [LARGE SCALE GENOMIC DNA]</scope>
    <source>
        <strain evidence="6">m25</strain>
    </source>
</reference>
<dbReference type="PANTHER" id="PTHR30024:SF47">
    <property type="entry name" value="TAURINE-BINDING PERIPLASMIC PROTEIN"/>
    <property type="match status" value="1"/>
</dbReference>
<evidence type="ECO:0000259" key="4">
    <source>
        <dbReference type="Pfam" id="PF09084"/>
    </source>
</evidence>
<protein>
    <submittedName>
        <fullName evidence="5">ABC transporter substrate-binding protein</fullName>
    </submittedName>
</protein>
<keyword evidence="6" id="KW-1185">Reference proteome</keyword>
<name>A0ABT1NIG6_9FIRM</name>
<sequence>MKIYGKLLCFIMILTIIASLFSGCSKSELTTIRLNEVVRSIFYTPQYVAISKGFFEEQGIKIDLTTGQGADKTMTALLSDQCDIGFAGPESCIYVYNQGKEDHAVIFAQLTKCDGSFLVAREPDPNFNWKKTAGKTIIGGRPGGVPEMTLEYVLKKNGVVPGKDVNVITNLQFTATAGAFKGGTGDYVALFEPTASMLEKEKAGSIVASIGKDSGLISYTAYFAKKSYIEKNPDIIQRFTNALYKGQLWVQNNKAEDIAKELKPFFPDADDEILATVVNRYKEIDAWNDKPISIPESFERLQEVMVTAGELDKRVEYDALFNDKFAEEAVKKIK</sequence>
<proteinExistence type="inferred from homology"/>
<comment type="subcellular location">
    <subcellularLocation>
        <location evidence="1">Periplasm</location>
    </subcellularLocation>
</comment>
<dbReference type="EMBL" id="JAJEKE010000017">
    <property type="protein sequence ID" value="MCQ1531068.1"/>
    <property type="molecule type" value="Genomic_DNA"/>
</dbReference>
<dbReference type="RefSeq" id="WP_255228584.1">
    <property type="nucleotide sequence ID" value="NZ_JAJEKE010000017.1"/>
</dbReference>
<dbReference type="InterPro" id="IPR015168">
    <property type="entry name" value="SsuA/THI5"/>
</dbReference>
<dbReference type="Pfam" id="PF09084">
    <property type="entry name" value="NMT1"/>
    <property type="match status" value="1"/>
</dbReference>
<dbReference type="PROSITE" id="PS51257">
    <property type="entry name" value="PROKAR_LIPOPROTEIN"/>
    <property type="match status" value="1"/>
</dbReference>
<evidence type="ECO:0000313" key="6">
    <source>
        <dbReference type="Proteomes" id="UP001651880"/>
    </source>
</evidence>
<comment type="caution">
    <text evidence="5">The sequence shown here is derived from an EMBL/GenBank/DDBJ whole genome shotgun (WGS) entry which is preliminary data.</text>
</comment>
<dbReference type="Gene3D" id="3.40.190.10">
    <property type="entry name" value="Periplasmic binding protein-like II"/>
    <property type="match status" value="2"/>
</dbReference>
<accession>A0ABT1NIG6</accession>
<keyword evidence="3" id="KW-0732">Signal</keyword>
<evidence type="ECO:0000256" key="1">
    <source>
        <dbReference type="ARBA" id="ARBA00004418"/>
    </source>
</evidence>
<evidence type="ECO:0000256" key="2">
    <source>
        <dbReference type="ARBA" id="ARBA00010742"/>
    </source>
</evidence>
<dbReference type="PANTHER" id="PTHR30024">
    <property type="entry name" value="ALIPHATIC SULFONATES-BINDING PROTEIN-RELATED"/>
    <property type="match status" value="1"/>
</dbReference>
<evidence type="ECO:0000313" key="5">
    <source>
        <dbReference type="EMBL" id="MCQ1531068.1"/>
    </source>
</evidence>
<organism evidence="5 6">
    <name type="scientific">Lutispora saccharofermentans</name>
    <dbReference type="NCBI Taxonomy" id="3024236"/>
    <lineage>
        <taxon>Bacteria</taxon>
        <taxon>Bacillati</taxon>
        <taxon>Bacillota</taxon>
        <taxon>Clostridia</taxon>
        <taxon>Lutisporales</taxon>
        <taxon>Lutisporaceae</taxon>
        <taxon>Lutispora</taxon>
    </lineage>
</organism>